<dbReference type="InterPro" id="IPR005467">
    <property type="entry name" value="His_kinase_dom"/>
</dbReference>
<evidence type="ECO:0000256" key="6">
    <source>
        <dbReference type="ARBA" id="ARBA00022777"/>
    </source>
</evidence>
<dbReference type="InterPro" id="IPR003594">
    <property type="entry name" value="HATPase_dom"/>
</dbReference>
<gene>
    <name evidence="11" type="ORF">GCM10007933_40610</name>
</gene>
<dbReference type="PROSITE" id="PS50109">
    <property type="entry name" value="HIS_KIN"/>
    <property type="match status" value="1"/>
</dbReference>
<dbReference type="CDD" id="cd00075">
    <property type="entry name" value="HATPase"/>
    <property type="match status" value="1"/>
</dbReference>
<feature type="domain" description="HAMP" evidence="10">
    <location>
        <begin position="185"/>
        <end position="237"/>
    </location>
</feature>
<dbReference type="Proteomes" id="UP001157167">
    <property type="component" value="Unassembled WGS sequence"/>
</dbReference>
<organism evidence="11 12">
    <name type="scientific">Zoogloea oryzae</name>
    <dbReference type="NCBI Taxonomy" id="310767"/>
    <lineage>
        <taxon>Bacteria</taxon>
        <taxon>Pseudomonadati</taxon>
        <taxon>Pseudomonadota</taxon>
        <taxon>Betaproteobacteria</taxon>
        <taxon>Rhodocyclales</taxon>
        <taxon>Zoogloeaceae</taxon>
        <taxon>Zoogloea</taxon>
    </lineage>
</organism>
<comment type="caution">
    <text evidence="11">The sequence shown here is derived from an EMBL/GenBank/DDBJ whole genome shotgun (WGS) entry which is preliminary data.</text>
</comment>
<proteinExistence type="predicted"/>
<evidence type="ECO:0000313" key="11">
    <source>
        <dbReference type="EMBL" id="GLT24576.1"/>
    </source>
</evidence>
<feature type="transmembrane region" description="Helical" evidence="8">
    <location>
        <begin position="25"/>
        <end position="45"/>
    </location>
</feature>
<evidence type="ECO:0000256" key="4">
    <source>
        <dbReference type="ARBA" id="ARBA00022553"/>
    </source>
</evidence>
<dbReference type="InterPro" id="IPR003661">
    <property type="entry name" value="HisK_dim/P_dom"/>
</dbReference>
<evidence type="ECO:0000256" key="8">
    <source>
        <dbReference type="SAM" id="Phobius"/>
    </source>
</evidence>
<dbReference type="EC" id="2.7.13.3" evidence="3"/>
<dbReference type="InterPro" id="IPR036097">
    <property type="entry name" value="HisK_dim/P_sf"/>
</dbReference>
<keyword evidence="7" id="KW-0175">Coiled coil</keyword>
<dbReference type="RefSeq" id="WP_284189741.1">
    <property type="nucleotide sequence ID" value="NZ_BSPX01000107.1"/>
</dbReference>
<evidence type="ECO:0000256" key="2">
    <source>
        <dbReference type="ARBA" id="ARBA00004370"/>
    </source>
</evidence>
<keyword evidence="4" id="KW-0597">Phosphoprotein</keyword>
<dbReference type="EMBL" id="BSPX01000107">
    <property type="protein sequence ID" value="GLT24576.1"/>
    <property type="molecule type" value="Genomic_DNA"/>
</dbReference>
<dbReference type="SUPFAM" id="SSF158472">
    <property type="entry name" value="HAMP domain-like"/>
    <property type="match status" value="1"/>
</dbReference>
<dbReference type="SMART" id="SM00387">
    <property type="entry name" value="HATPase_c"/>
    <property type="match status" value="1"/>
</dbReference>
<feature type="transmembrane region" description="Helical" evidence="8">
    <location>
        <begin position="164"/>
        <end position="183"/>
    </location>
</feature>
<dbReference type="Gene3D" id="6.10.340.10">
    <property type="match status" value="1"/>
</dbReference>
<reference evidence="12" key="1">
    <citation type="journal article" date="2019" name="Int. J. Syst. Evol. Microbiol.">
        <title>The Global Catalogue of Microorganisms (GCM) 10K type strain sequencing project: providing services to taxonomists for standard genome sequencing and annotation.</title>
        <authorList>
            <consortium name="The Broad Institute Genomics Platform"/>
            <consortium name="The Broad Institute Genome Sequencing Center for Infectious Disease"/>
            <person name="Wu L."/>
            <person name="Ma J."/>
        </authorList>
    </citation>
    <scope>NUCLEOTIDE SEQUENCE [LARGE SCALE GENOMIC DNA]</scope>
    <source>
        <strain evidence="12">NBRC 102407</strain>
    </source>
</reference>
<evidence type="ECO:0000313" key="12">
    <source>
        <dbReference type="Proteomes" id="UP001157167"/>
    </source>
</evidence>
<evidence type="ECO:0000256" key="3">
    <source>
        <dbReference type="ARBA" id="ARBA00012438"/>
    </source>
</evidence>
<comment type="catalytic activity">
    <reaction evidence="1">
        <text>ATP + protein L-histidine = ADP + protein N-phospho-L-histidine.</text>
        <dbReference type="EC" id="2.7.13.3"/>
    </reaction>
</comment>
<name>A0ABQ6FH08_9RHOO</name>
<dbReference type="PROSITE" id="PS50885">
    <property type="entry name" value="HAMP"/>
    <property type="match status" value="1"/>
</dbReference>
<protein>
    <recommendedName>
        <fullName evidence="3">histidine kinase</fullName>
        <ecNumber evidence="3">2.7.13.3</ecNumber>
    </recommendedName>
</protein>
<keyword evidence="6" id="KW-0418">Kinase</keyword>
<dbReference type="Gene3D" id="1.10.287.130">
    <property type="match status" value="1"/>
</dbReference>
<evidence type="ECO:0000256" key="1">
    <source>
        <dbReference type="ARBA" id="ARBA00000085"/>
    </source>
</evidence>
<dbReference type="SUPFAM" id="SSF47384">
    <property type="entry name" value="Homodimeric domain of signal transducing histidine kinase"/>
    <property type="match status" value="1"/>
</dbReference>
<evidence type="ECO:0000259" key="9">
    <source>
        <dbReference type="PROSITE" id="PS50109"/>
    </source>
</evidence>
<sequence>MSQTPLDNRTRLHQGGRLLLARVRWITLLAVLLGLVAAGATTFAIERFLGEERARADLARDLARTTRVLALTMQGQLWDYARESAEGIVRSLAADDRRIVSVVVFDRAGSQPFVEYVGAGAADAAAVMRSEVDIDANGEVIGKVVVTMSAAPYLEVAADAVRRTMLITISMLVLGGMLIMAFLQRRLLLPMEALAAAAGRLSTGDLGGEIRPLRDDELGGVARALENMRVALLGAFEDLHAKNRELTAQSALLEQRVAERTEALSKANDDLRGAMEALKSTQSGLIEAEKLASLGSLVAGVAHELNTPLGNAITVVTTLEDQLAEMERRVASNTLRRSDLDQHLVEARQGQDILQRNVTKAADLVRGLKQLAVDQTTDMRRQFSLVEVVDEVLIMVRPRFNHTPYRIETDLAEVSMDSYPGPLGQVLTNLVLNALTHAFVGRTSGCVTISAHPRGDGQLLLVLRDDGVGIAPEVRRRLFEPFVTTKMGQGGSGLGLHIARNIVMGLLGGTIDVVSEPGRGAEFRVAIPLSAPERPAA</sequence>
<dbReference type="Pfam" id="PF00672">
    <property type="entry name" value="HAMP"/>
    <property type="match status" value="1"/>
</dbReference>
<dbReference type="Gene3D" id="3.30.565.10">
    <property type="entry name" value="Histidine kinase-like ATPase, C-terminal domain"/>
    <property type="match status" value="1"/>
</dbReference>
<dbReference type="PANTHER" id="PTHR43065">
    <property type="entry name" value="SENSOR HISTIDINE KINASE"/>
    <property type="match status" value="1"/>
</dbReference>
<keyword evidence="8" id="KW-0472">Membrane</keyword>
<dbReference type="InterPro" id="IPR003660">
    <property type="entry name" value="HAMP_dom"/>
</dbReference>
<keyword evidence="8" id="KW-1133">Transmembrane helix</keyword>
<dbReference type="SUPFAM" id="SSF55874">
    <property type="entry name" value="ATPase domain of HSP90 chaperone/DNA topoisomerase II/histidine kinase"/>
    <property type="match status" value="1"/>
</dbReference>
<dbReference type="CDD" id="cd06225">
    <property type="entry name" value="HAMP"/>
    <property type="match status" value="1"/>
</dbReference>
<keyword evidence="8" id="KW-0812">Transmembrane</keyword>
<keyword evidence="12" id="KW-1185">Reference proteome</keyword>
<dbReference type="CDD" id="cd00082">
    <property type="entry name" value="HisKA"/>
    <property type="match status" value="1"/>
</dbReference>
<feature type="domain" description="Histidine kinase" evidence="9">
    <location>
        <begin position="300"/>
        <end position="531"/>
    </location>
</feature>
<evidence type="ECO:0000256" key="5">
    <source>
        <dbReference type="ARBA" id="ARBA00022679"/>
    </source>
</evidence>
<accession>A0ABQ6FH08</accession>
<evidence type="ECO:0000256" key="7">
    <source>
        <dbReference type="SAM" id="Coils"/>
    </source>
</evidence>
<comment type="subcellular location">
    <subcellularLocation>
        <location evidence="2">Membrane</location>
    </subcellularLocation>
</comment>
<dbReference type="InterPro" id="IPR004358">
    <property type="entry name" value="Sig_transdc_His_kin-like_C"/>
</dbReference>
<feature type="coiled-coil region" evidence="7">
    <location>
        <begin position="309"/>
        <end position="336"/>
    </location>
</feature>
<evidence type="ECO:0000259" key="10">
    <source>
        <dbReference type="PROSITE" id="PS50885"/>
    </source>
</evidence>
<dbReference type="PRINTS" id="PR00344">
    <property type="entry name" value="BCTRLSENSOR"/>
</dbReference>
<keyword evidence="5" id="KW-0808">Transferase</keyword>
<dbReference type="InterPro" id="IPR036890">
    <property type="entry name" value="HATPase_C_sf"/>
</dbReference>
<dbReference type="SMART" id="SM00304">
    <property type="entry name" value="HAMP"/>
    <property type="match status" value="1"/>
</dbReference>
<dbReference type="Pfam" id="PF02518">
    <property type="entry name" value="HATPase_c"/>
    <property type="match status" value="1"/>
</dbReference>